<keyword evidence="3" id="KW-1185">Reference proteome</keyword>
<dbReference type="RefSeq" id="WP_193193076.1">
    <property type="nucleotide sequence ID" value="NZ_JACZFR010000037.1"/>
</dbReference>
<protein>
    <submittedName>
        <fullName evidence="2">Uncharacterized protein</fullName>
    </submittedName>
</protein>
<feature type="coiled-coil region" evidence="1">
    <location>
        <begin position="645"/>
        <end position="672"/>
    </location>
</feature>
<keyword evidence="1" id="KW-0175">Coiled coil</keyword>
<proteinExistence type="predicted"/>
<gene>
    <name evidence="2" type="ORF">ACFQBM_00865</name>
</gene>
<dbReference type="Proteomes" id="UP001596425">
    <property type="component" value="Unassembled WGS sequence"/>
</dbReference>
<evidence type="ECO:0000313" key="2">
    <source>
        <dbReference type="EMBL" id="MFC6631807.1"/>
    </source>
</evidence>
<sequence>MPDYELFSQLEDLGPEMASLAESAEWRAGVDDFGQEMEDLGEPAEWGAGIDDLGREMEGLGEEMRQMEWAPTETEEAERNDEHQPLAPAVPFKRQEVFVNTYKTLVEHGPFAILFEPGSSYSVNASIKLGADVIATAFTAAAHGIPVPSGLLASVTPELQLQIKGTLSATDTGKTAANLKLNLTGGASTGIGANAIASAKAWAGGGLSITGRFTNPYAFAAYFTAKIMKLLSPFAGSRYRKREKEDDLEAYKWIREQAKKRRTNVVGIPFGGGAEAKVLSLFGAGADVSFEPRLFMRKRNVPDTYQRTGSKMHEFKIGGTADASAHIDLGALDGWVTLTIVHNDANPDNDGAYLSVELSGAAAAALELVQAVPEQLADLTVSLGEGDTMELLKSLLGLTLTTTISRAKMPVGINAGGTYNKSVTLMWYKSGKLKDLTRGASPFRLQYARTTKEIGAEAGVSDIPISPVTLGATLGGAVRSTRKEELGHHTISYLQARYQGFKGYERPPWLDEQTPGEHSWQSWAVKHQADLVKMMESDNVSRELEDVAAGLVPHKGQPIVHKLREARRNRDHPGWLSAVEALFDLEAERRKGVEGVSEGWHKIATPADIWRAGVPKREARAMIKWVTGEVSPGPIPDNARLGGQLKELPKSVEEVESNIERYQADMQAKRDRQQHFFRSWRQRTLL</sequence>
<dbReference type="EMBL" id="JBHSVR010000001">
    <property type="protein sequence ID" value="MFC6631807.1"/>
    <property type="molecule type" value="Genomic_DNA"/>
</dbReference>
<evidence type="ECO:0000313" key="3">
    <source>
        <dbReference type="Proteomes" id="UP001596425"/>
    </source>
</evidence>
<comment type="caution">
    <text evidence="2">The sequence shown here is derived from an EMBL/GenBank/DDBJ whole genome shotgun (WGS) entry which is preliminary data.</text>
</comment>
<evidence type="ECO:0000256" key="1">
    <source>
        <dbReference type="SAM" id="Coils"/>
    </source>
</evidence>
<organism evidence="2 3">
    <name type="scientific">Microbulbifer taiwanensis</name>
    <dbReference type="NCBI Taxonomy" id="986746"/>
    <lineage>
        <taxon>Bacteria</taxon>
        <taxon>Pseudomonadati</taxon>
        <taxon>Pseudomonadota</taxon>
        <taxon>Gammaproteobacteria</taxon>
        <taxon>Cellvibrionales</taxon>
        <taxon>Microbulbiferaceae</taxon>
        <taxon>Microbulbifer</taxon>
    </lineage>
</organism>
<name>A0ABW1YJM3_9GAMM</name>
<reference evidence="3" key="1">
    <citation type="journal article" date="2019" name="Int. J. Syst. Evol. Microbiol.">
        <title>The Global Catalogue of Microorganisms (GCM) 10K type strain sequencing project: providing services to taxonomists for standard genome sequencing and annotation.</title>
        <authorList>
            <consortium name="The Broad Institute Genomics Platform"/>
            <consortium name="The Broad Institute Genome Sequencing Center for Infectious Disease"/>
            <person name="Wu L."/>
            <person name="Ma J."/>
        </authorList>
    </citation>
    <scope>NUCLEOTIDE SEQUENCE [LARGE SCALE GENOMIC DNA]</scope>
    <source>
        <strain evidence="3">CGMCC 1.13718</strain>
    </source>
</reference>
<accession>A0ABW1YJM3</accession>